<dbReference type="EMBL" id="AGXA01000005">
    <property type="protein sequence ID" value="EKU94082.1"/>
    <property type="molecule type" value="Genomic_DNA"/>
</dbReference>
<keyword evidence="2" id="KW-1003">Cell membrane</keyword>
<evidence type="ECO:0008006" key="9">
    <source>
        <dbReference type="Google" id="ProtNLM"/>
    </source>
</evidence>
<sequence length="299" mass="31651">MNLIIVSIAEGLLWAVMAIGIFLSFRILQIADLTIEGAFPLGAAVSAAMIASGFNPLLATLMGFVAGMLAGLVTGLLINKLNIPTLLAGILTMTGLYSINLRIMGQANISLLNQDRFTQILDKVFNLPSQTNLILLASLILTVIVAGLHLFFKTDLGQALIATGDNERMAASMGVKIQQMKILALMLSNGFVALSGSLIAQNNGYADISMGIGTIVIGLASLMLAEVIYANVSLGVRLTSLAVGSIIYRLLISLALSLGLQPNDLKLVSAILLALVIALPHFFKHYQSNLKAMKEGDND</sequence>
<dbReference type="RefSeq" id="WP_003776820.1">
    <property type="nucleotide sequence ID" value="NZ_JH992957.1"/>
</dbReference>
<evidence type="ECO:0000313" key="7">
    <source>
        <dbReference type="EMBL" id="EKU94082.1"/>
    </source>
</evidence>
<dbReference type="AlphaFoldDB" id="K9ESY7"/>
<dbReference type="GO" id="GO:0005886">
    <property type="term" value="C:plasma membrane"/>
    <property type="evidence" value="ECO:0007669"/>
    <property type="project" value="UniProtKB-SubCell"/>
</dbReference>
<feature type="transmembrane region" description="Helical" evidence="6">
    <location>
        <begin position="60"/>
        <end position="78"/>
    </location>
</feature>
<dbReference type="HOGENOM" id="CLU_067296_0_0_9"/>
<evidence type="ECO:0000256" key="6">
    <source>
        <dbReference type="SAM" id="Phobius"/>
    </source>
</evidence>
<feature type="transmembrane region" description="Helical" evidence="6">
    <location>
        <begin position="6"/>
        <end position="25"/>
    </location>
</feature>
<feature type="transmembrane region" description="Helical" evidence="6">
    <location>
        <begin position="265"/>
        <end position="283"/>
    </location>
</feature>
<feature type="transmembrane region" description="Helical" evidence="6">
    <location>
        <begin position="208"/>
        <end position="229"/>
    </location>
</feature>
<proteinExistence type="predicted"/>
<dbReference type="Proteomes" id="UP000009875">
    <property type="component" value="Unassembled WGS sequence"/>
</dbReference>
<evidence type="ECO:0000256" key="1">
    <source>
        <dbReference type="ARBA" id="ARBA00004651"/>
    </source>
</evidence>
<name>K9ESY7_9LACT</name>
<feature type="transmembrane region" description="Helical" evidence="6">
    <location>
        <begin position="85"/>
        <end position="103"/>
    </location>
</feature>
<feature type="transmembrane region" description="Helical" evidence="6">
    <location>
        <begin position="241"/>
        <end position="259"/>
    </location>
</feature>
<gene>
    <name evidence="7" type="ORF">HMPREF9698_00394</name>
</gene>
<evidence type="ECO:0000256" key="5">
    <source>
        <dbReference type="ARBA" id="ARBA00023136"/>
    </source>
</evidence>
<keyword evidence="4 6" id="KW-1133">Transmembrane helix</keyword>
<dbReference type="CDD" id="cd06574">
    <property type="entry name" value="TM_PBP1_branched-chain-AA_like"/>
    <property type="match status" value="1"/>
</dbReference>
<dbReference type="PANTHER" id="PTHR32196">
    <property type="entry name" value="ABC TRANSPORTER PERMEASE PROTEIN YPHD-RELATED-RELATED"/>
    <property type="match status" value="1"/>
</dbReference>
<comment type="caution">
    <text evidence="7">The sequence shown here is derived from an EMBL/GenBank/DDBJ whole genome shotgun (WGS) entry which is preliminary data.</text>
</comment>
<reference evidence="7 8" key="1">
    <citation type="submission" date="2012-09" db="EMBL/GenBank/DDBJ databases">
        <title>The Genome Sequence of Alloiococcus otitis ATCC 51267.</title>
        <authorList>
            <consortium name="The Broad Institute Genome Sequencing Platform"/>
            <person name="Earl A."/>
            <person name="Ward D."/>
            <person name="Feldgarden M."/>
            <person name="Gevers D."/>
            <person name="Huys G."/>
            <person name="Walker B."/>
            <person name="Young S.K."/>
            <person name="Zeng Q."/>
            <person name="Gargeya S."/>
            <person name="Fitzgerald M."/>
            <person name="Haas B."/>
            <person name="Abouelleil A."/>
            <person name="Alvarado L."/>
            <person name="Arachchi H.M."/>
            <person name="Berlin A.M."/>
            <person name="Chapman S.B."/>
            <person name="Goldberg J."/>
            <person name="Griggs A."/>
            <person name="Gujja S."/>
            <person name="Hansen M."/>
            <person name="Howarth C."/>
            <person name="Imamovic A."/>
            <person name="Larimer J."/>
            <person name="McCowen C."/>
            <person name="Montmayeur A."/>
            <person name="Murphy C."/>
            <person name="Neiman D."/>
            <person name="Pearson M."/>
            <person name="Priest M."/>
            <person name="Roberts A."/>
            <person name="Saif S."/>
            <person name="Shea T."/>
            <person name="Sisk P."/>
            <person name="Sykes S."/>
            <person name="Wortman J."/>
            <person name="Nusbaum C."/>
            <person name="Birren B."/>
        </authorList>
    </citation>
    <scope>NUCLEOTIDE SEQUENCE [LARGE SCALE GENOMIC DNA]</scope>
    <source>
        <strain evidence="7 8">ATCC 51267</strain>
    </source>
</reference>
<dbReference type="PATRIC" id="fig|883081.3.peg.396"/>
<keyword evidence="8" id="KW-1185">Reference proteome</keyword>
<evidence type="ECO:0000256" key="4">
    <source>
        <dbReference type="ARBA" id="ARBA00022989"/>
    </source>
</evidence>
<dbReference type="STRING" id="883081.HMPREF9698_00394"/>
<feature type="transmembrane region" description="Helical" evidence="6">
    <location>
        <begin position="37"/>
        <end position="54"/>
    </location>
</feature>
<feature type="transmembrane region" description="Helical" evidence="6">
    <location>
        <begin position="182"/>
        <end position="202"/>
    </location>
</feature>
<dbReference type="PANTHER" id="PTHR32196:SF69">
    <property type="entry name" value="BRANCHED-CHAIN AMINO ACID TRANSPORT SYSTEM, PERMEASE PROTEIN"/>
    <property type="match status" value="1"/>
</dbReference>
<organism evidence="7 8">
    <name type="scientific">Alloiococcus otitis ATCC 51267</name>
    <dbReference type="NCBI Taxonomy" id="883081"/>
    <lineage>
        <taxon>Bacteria</taxon>
        <taxon>Bacillati</taxon>
        <taxon>Bacillota</taxon>
        <taxon>Bacilli</taxon>
        <taxon>Lactobacillales</taxon>
        <taxon>Carnobacteriaceae</taxon>
        <taxon>Alloiococcus</taxon>
    </lineage>
</organism>
<evidence type="ECO:0000313" key="8">
    <source>
        <dbReference type="Proteomes" id="UP000009875"/>
    </source>
</evidence>
<accession>K9ESY7</accession>
<dbReference type="InterPro" id="IPR001851">
    <property type="entry name" value="ABC_transp_permease"/>
</dbReference>
<comment type="subcellular location">
    <subcellularLocation>
        <location evidence="1">Cell membrane</location>
        <topology evidence="1">Multi-pass membrane protein</topology>
    </subcellularLocation>
</comment>
<dbReference type="GO" id="GO:0022857">
    <property type="term" value="F:transmembrane transporter activity"/>
    <property type="evidence" value="ECO:0007669"/>
    <property type="project" value="InterPro"/>
</dbReference>
<dbReference type="Pfam" id="PF02653">
    <property type="entry name" value="BPD_transp_2"/>
    <property type="match status" value="1"/>
</dbReference>
<evidence type="ECO:0000256" key="2">
    <source>
        <dbReference type="ARBA" id="ARBA00022475"/>
    </source>
</evidence>
<keyword evidence="3 6" id="KW-0812">Transmembrane</keyword>
<evidence type="ECO:0000256" key="3">
    <source>
        <dbReference type="ARBA" id="ARBA00022692"/>
    </source>
</evidence>
<dbReference type="OrthoDB" id="9778389at2"/>
<keyword evidence="5 6" id="KW-0472">Membrane</keyword>
<dbReference type="eggNOG" id="COG4120">
    <property type="taxonomic scope" value="Bacteria"/>
</dbReference>
<protein>
    <recommendedName>
        <fullName evidence="9">ABC transporter permease</fullName>
    </recommendedName>
</protein>
<feature type="transmembrane region" description="Helical" evidence="6">
    <location>
        <begin position="133"/>
        <end position="152"/>
    </location>
</feature>